<accession>A0A0S2M3L1</accession>
<name>A0A0S2M3L1_9MICC</name>
<reference evidence="2" key="1">
    <citation type="submission" date="2015-11" db="EMBL/GenBank/DDBJ databases">
        <authorList>
            <person name="Kumar R."/>
            <person name="Singh D."/>
            <person name="Swarnkar M.K."/>
            <person name="Singh A.K."/>
            <person name="Kumar S."/>
        </authorList>
    </citation>
    <scope>NUCLEOTIDE SEQUENCE [LARGE SCALE GENOMIC DNA]</scope>
    <source>
        <strain evidence="2">ERGS4:06</strain>
    </source>
</reference>
<evidence type="ECO:0008006" key="3">
    <source>
        <dbReference type="Google" id="ProtNLM"/>
    </source>
</evidence>
<dbReference type="Proteomes" id="UP000059574">
    <property type="component" value="Chromosome"/>
</dbReference>
<dbReference type="OrthoDB" id="1095921at2"/>
<sequence>MTEFGFPFQAARDIDAEIDLPKPRVRWHYTTAESLPLILRNHTLWATNIEFLNDTDEIRAGIKQVKRYFRNRDRRFLSPKEQDSEIDFSAARELIDEWEEFPFRGSAFTVSFSRDGDDNSQWDRYAQRDGYAIGIREDSHMPILGCEPPSGTLRGHIEDVPLRWTRMAYRRRKHQTLIRDAVGAMQEGLARNPYPDEDVDMSDLMRDQAVSDYVVAVASIKNRGFRAEREVRYVVTHPDNEDVIHRRTGAYGGENETTFVKLTGAPLEHDDLLHPGDRLQYQPRPLPLPIVKVRLGPSRQTADDVQYVKNLLDECGYSGVKVVKSKSTQR</sequence>
<proteinExistence type="predicted"/>
<gene>
    <name evidence="1" type="ORF">AS189_18770</name>
</gene>
<organism evidence="1 2">
    <name type="scientific">Arthrobacter alpinus</name>
    <dbReference type="NCBI Taxonomy" id="656366"/>
    <lineage>
        <taxon>Bacteria</taxon>
        <taxon>Bacillati</taxon>
        <taxon>Actinomycetota</taxon>
        <taxon>Actinomycetes</taxon>
        <taxon>Micrococcales</taxon>
        <taxon>Micrococcaceae</taxon>
        <taxon>Arthrobacter</taxon>
    </lineage>
</organism>
<dbReference type="AlphaFoldDB" id="A0A0S2M3L1"/>
<reference evidence="1 2" key="2">
    <citation type="journal article" date="2016" name="J. Biotechnol.">
        <title>Complete genome sequence of Arthrobacter alpinus ERGS4:06, a yellow pigmented bacterium tolerant to cold and radiations isolated from Sikkim Himalaya.</title>
        <authorList>
            <person name="Kumar R."/>
            <person name="Singh D."/>
            <person name="Swarnkar M.K."/>
            <person name="Singh A.K."/>
            <person name="Kumar S."/>
        </authorList>
    </citation>
    <scope>NUCLEOTIDE SEQUENCE [LARGE SCALE GENOMIC DNA]</scope>
    <source>
        <strain evidence="1 2">ERGS4:06</strain>
    </source>
</reference>
<dbReference type="RefSeq" id="WP_062292474.1">
    <property type="nucleotide sequence ID" value="NZ_CP013200.1"/>
</dbReference>
<evidence type="ECO:0000313" key="1">
    <source>
        <dbReference type="EMBL" id="ALO68166.1"/>
    </source>
</evidence>
<dbReference type="EMBL" id="CP013200">
    <property type="protein sequence ID" value="ALO68166.1"/>
    <property type="molecule type" value="Genomic_DNA"/>
</dbReference>
<evidence type="ECO:0000313" key="2">
    <source>
        <dbReference type="Proteomes" id="UP000059574"/>
    </source>
</evidence>
<protein>
    <recommendedName>
        <fullName evidence="3">DUF2971 domain-containing protein</fullName>
    </recommendedName>
</protein>